<evidence type="ECO:0000313" key="2">
    <source>
        <dbReference type="EMBL" id="PIV87185.1"/>
    </source>
</evidence>
<feature type="compositionally biased region" description="Acidic residues" evidence="1">
    <location>
        <begin position="44"/>
        <end position="54"/>
    </location>
</feature>
<dbReference type="EMBL" id="PFFD01000041">
    <property type="protein sequence ID" value="PIV87185.1"/>
    <property type="molecule type" value="Genomic_DNA"/>
</dbReference>
<accession>A0A2M7FDZ3</accession>
<organism evidence="2 3">
    <name type="scientific">Candidatus Kaiserbacteria bacterium CG17_big_fil_post_rev_8_21_14_2_50_51_7</name>
    <dbReference type="NCBI Taxonomy" id="1974613"/>
    <lineage>
        <taxon>Bacteria</taxon>
        <taxon>Candidatus Kaiseribacteriota</taxon>
    </lineage>
</organism>
<feature type="region of interest" description="Disordered" evidence="1">
    <location>
        <begin position="37"/>
        <end position="82"/>
    </location>
</feature>
<sequence>MSEQLEEILTELEDQETPSSGLVAKAFSALGDLVKSMKGKNKMDDDEELSEEELAALAAEAGDEEDKDKKKEGDENEEDDETLARSFYDRALQSEPLSGVVDGVAIVRELLKSFSDHIYDTVKPLVQEVKALRKSNAVLCKSFQKQEELNKSVSGFFENIGQHQSQRVAPYTLLQKSGANGNGAPDVNTIINKSIAAVQKGQLSARDARRLEIAATSNLWNAEMQSLYAQVEAGTA</sequence>
<proteinExistence type="predicted"/>
<dbReference type="Proteomes" id="UP000228497">
    <property type="component" value="Unassembled WGS sequence"/>
</dbReference>
<dbReference type="AlphaFoldDB" id="A0A2M7FDZ3"/>
<reference evidence="3" key="1">
    <citation type="submission" date="2017-09" db="EMBL/GenBank/DDBJ databases">
        <title>Depth-based differentiation of microbial function through sediment-hosted aquifers and enrichment of novel symbionts in the deep terrestrial subsurface.</title>
        <authorList>
            <person name="Probst A.J."/>
            <person name="Ladd B."/>
            <person name="Jarett J.K."/>
            <person name="Geller-Mcgrath D.E."/>
            <person name="Sieber C.M.K."/>
            <person name="Emerson J.B."/>
            <person name="Anantharaman K."/>
            <person name="Thomas B.C."/>
            <person name="Malmstrom R."/>
            <person name="Stieglmeier M."/>
            <person name="Klingl A."/>
            <person name="Woyke T."/>
            <person name="Ryan C.M."/>
            <person name="Banfield J.F."/>
        </authorList>
    </citation>
    <scope>NUCLEOTIDE SEQUENCE [LARGE SCALE GENOMIC DNA]</scope>
</reference>
<gene>
    <name evidence="2" type="ORF">COW49_00990</name>
</gene>
<feature type="compositionally biased region" description="Acidic residues" evidence="1">
    <location>
        <begin position="1"/>
        <end position="16"/>
    </location>
</feature>
<name>A0A2M7FDZ3_9BACT</name>
<comment type="caution">
    <text evidence="2">The sequence shown here is derived from an EMBL/GenBank/DDBJ whole genome shotgun (WGS) entry which is preliminary data.</text>
</comment>
<evidence type="ECO:0000256" key="1">
    <source>
        <dbReference type="SAM" id="MobiDB-lite"/>
    </source>
</evidence>
<protein>
    <submittedName>
        <fullName evidence="2">Uncharacterized protein</fullName>
    </submittedName>
</protein>
<evidence type="ECO:0000313" key="3">
    <source>
        <dbReference type="Proteomes" id="UP000228497"/>
    </source>
</evidence>
<feature type="region of interest" description="Disordered" evidence="1">
    <location>
        <begin position="1"/>
        <end position="21"/>
    </location>
</feature>